<evidence type="ECO:0000256" key="1">
    <source>
        <dbReference type="ARBA" id="ARBA00008270"/>
    </source>
</evidence>
<dbReference type="EMBL" id="CP000230">
    <property type="protein sequence ID" value="ABC21904.1"/>
    <property type="molecule type" value="Genomic_DNA"/>
</dbReference>
<dbReference type="PIRSF" id="PIRSF016184">
    <property type="entry name" value="PhzC_PhzF"/>
    <property type="match status" value="1"/>
</dbReference>
<protein>
    <submittedName>
        <fullName evidence="4">Phenazine biosynthesis PhzC/PhzF protein</fullName>
    </submittedName>
</protein>
<dbReference type="KEGG" id="rru:Rru_A1103"/>
<evidence type="ECO:0000313" key="4">
    <source>
        <dbReference type="EMBL" id="ABC21904.1"/>
    </source>
</evidence>
<dbReference type="InterPro" id="IPR003719">
    <property type="entry name" value="Phenazine_PhzF-like"/>
</dbReference>
<reference evidence="4 5" key="1">
    <citation type="journal article" date="2011" name="Stand. Genomic Sci.">
        <title>Complete genome sequence of Rhodospirillum rubrum type strain (S1).</title>
        <authorList>
            <person name="Munk A.C."/>
            <person name="Copeland A."/>
            <person name="Lucas S."/>
            <person name="Lapidus A."/>
            <person name="Del Rio T.G."/>
            <person name="Barry K."/>
            <person name="Detter J.C."/>
            <person name="Hammon N."/>
            <person name="Israni S."/>
            <person name="Pitluck S."/>
            <person name="Brettin T."/>
            <person name="Bruce D."/>
            <person name="Han C."/>
            <person name="Tapia R."/>
            <person name="Gilna P."/>
            <person name="Schmutz J."/>
            <person name="Larimer F."/>
            <person name="Land M."/>
            <person name="Kyrpides N.C."/>
            <person name="Mavromatis K."/>
            <person name="Richardson P."/>
            <person name="Rohde M."/>
            <person name="Goker M."/>
            <person name="Klenk H.P."/>
            <person name="Zhang Y."/>
            <person name="Roberts G.P."/>
            <person name="Reslewic S."/>
            <person name="Schwartz D.C."/>
        </authorList>
    </citation>
    <scope>NUCLEOTIDE SEQUENCE [LARGE SCALE GENOMIC DNA]</scope>
    <source>
        <strain evidence="5">ATCC 11170 / ATH 1.1.1 / DSM 467 / LMG 4362 / NCIMB 8255 / S1</strain>
    </source>
</reference>
<dbReference type="SUPFAM" id="SSF54506">
    <property type="entry name" value="Diaminopimelate epimerase-like"/>
    <property type="match status" value="1"/>
</dbReference>
<dbReference type="PhylomeDB" id="Q2RVE1"/>
<dbReference type="Pfam" id="PF02567">
    <property type="entry name" value="PhzC-PhzF"/>
    <property type="match status" value="1"/>
</dbReference>
<comment type="similarity">
    <text evidence="1">Belongs to the PhzF family.</text>
</comment>
<dbReference type="Gene3D" id="3.10.310.10">
    <property type="entry name" value="Diaminopimelate Epimerase, Chain A, domain 1"/>
    <property type="match status" value="2"/>
</dbReference>
<dbReference type="GO" id="GO:0005737">
    <property type="term" value="C:cytoplasm"/>
    <property type="evidence" value="ECO:0007669"/>
    <property type="project" value="TreeGrafter"/>
</dbReference>
<dbReference type="PATRIC" id="fig|269796.9.peg.1161"/>
<feature type="active site" evidence="3">
    <location>
        <position position="57"/>
    </location>
</feature>
<name>Q2RVE1_RHORT</name>
<dbReference type="PANTHER" id="PTHR13774:SF17">
    <property type="entry name" value="PHENAZINE BIOSYNTHESIS-LIKE DOMAIN-CONTAINING PROTEIN"/>
    <property type="match status" value="1"/>
</dbReference>
<evidence type="ECO:0000256" key="2">
    <source>
        <dbReference type="ARBA" id="ARBA00023235"/>
    </source>
</evidence>
<accession>Q2RVE1</accession>
<dbReference type="Proteomes" id="UP000001929">
    <property type="component" value="Chromosome"/>
</dbReference>
<evidence type="ECO:0000256" key="3">
    <source>
        <dbReference type="PIRSR" id="PIRSR016184-1"/>
    </source>
</evidence>
<dbReference type="AlphaFoldDB" id="Q2RVE1"/>
<evidence type="ECO:0000313" key="5">
    <source>
        <dbReference type="Proteomes" id="UP000001929"/>
    </source>
</evidence>
<keyword evidence="2" id="KW-0413">Isomerase</keyword>
<dbReference type="HOGENOM" id="CLU_048756_2_2_5"/>
<sequence>MTAAFAAGPRLRVPFFQVDAFADVAFAGNPAAVCLLEKAWPEDELLQAIAAENNLSETAFVVRGGENHALRWFTPLTEVPLCGHATLASGHVLLRELGACGPQRFDTRAGMLEVSATDEGALAMRLPAKPPKSAIFPEDLDRVLGVRPMEVAQGGGFLIVVLGGVEAVRGLRPRLSMLRALGIPKLVVTAAGGGADSADACDFASRVFAPGVGIDEDPVTGSAHCVLTPFWAKRLGRDRLLAHQVSPRGGRLVCTLMGAEVEMIGQAVTVISGTLSV</sequence>
<organism evidence="4 5">
    <name type="scientific">Rhodospirillum rubrum (strain ATCC 11170 / ATH 1.1.1 / DSM 467 / LMG 4362 / NCIMB 8255 / S1)</name>
    <dbReference type="NCBI Taxonomy" id="269796"/>
    <lineage>
        <taxon>Bacteria</taxon>
        <taxon>Pseudomonadati</taxon>
        <taxon>Pseudomonadota</taxon>
        <taxon>Alphaproteobacteria</taxon>
        <taxon>Rhodospirillales</taxon>
        <taxon>Rhodospirillaceae</taxon>
        <taxon>Rhodospirillum</taxon>
    </lineage>
</organism>
<dbReference type="STRING" id="269796.Rru_A1103"/>
<dbReference type="RefSeq" id="WP_011388858.1">
    <property type="nucleotide sequence ID" value="NC_007643.1"/>
</dbReference>
<dbReference type="eggNOG" id="COG0384">
    <property type="taxonomic scope" value="Bacteria"/>
</dbReference>
<keyword evidence="5" id="KW-1185">Reference proteome</keyword>
<dbReference type="GO" id="GO:0016853">
    <property type="term" value="F:isomerase activity"/>
    <property type="evidence" value="ECO:0007669"/>
    <property type="project" value="UniProtKB-KW"/>
</dbReference>
<dbReference type="NCBIfam" id="TIGR00654">
    <property type="entry name" value="PhzF_family"/>
    <property type="match status" value="1"/>
</dbReference>
<dbReference type="PANTHER" id="PTHR13774">
    <property type="entry name" value="PHENAZINE BIOSYNTHESIS PROTEIN"/>
    <property type="match status" value="1"/>
</dbReference>
<gene>
    <name evidence="4" type="ordered locus">Rru_A1103</name>
</gene>
<dbReference type="EnsemblBacteria" id="ABC21904">
    <property type="protein sequence ID" value="ABC21904"/>
    <property type="gene ID" value="Rru_A1103"/>
</dbReference>
<proteinExistence type="inferred from homology"/>